<proteinExistence type="predicted"/>
<organism evidence="1 2">
    <name type="scientific">Methanobacterium bryantii</name>
    <dbReference type="NCBI Taxonomy" id="2161"/>
    <lineage>
        <taxon>Archaea</taxon>
        <taxon>Methanobacteriati</taxon>
        <taxon>Methanobacteriota</taxon>
        <taxon>Methanomada group</taxon>
        <taxon>Methanobacteria</taxon>
        <taxon>Methanobacteriales</taxon>
        <taxon>Methanobacteriaceae</taxon>
        <taxon>Methanobacterium</taxon>
    </lineage>
</organism>
<name>A0A2A2H1K6_METBR</name>
<keyword evidence="2" id="KW-1185">Reference proteome</keyword>
<gene>
    <name evidence="1" type="ORF">ASJ80_04510</name>
</gene>
<dbReference type="OrthoDB" id="66884at2157"/>
<dbReference type="Proteomes" id="UP000217784">
    <property type="component" value="Unassembled WGS sequence"/>
</dbReference>
<dbReference type="EMBL" id="LMVM01000039">
    <property type="protein sequence ID" value="PAV03269.1"/>
    <property type="molecule type" value="Genomic_DNA"/>
</dbReference>
<evidence type="ECO:0000313" key="1">
    <source>
        <dbReference type="EMBL" id="PAV03269.1"/>
    </source>
</evidence>
<comment type="caution">
    <text evidence="1">The sequence shown here is derived from an EMBL/GenBank/DDBJ whole genome shotgun (WGS) entry which is preliminary data.</text>
</comment>
<evidence type="ECO:0000313" key="2">
    <source>
        <dbReference type="Proteomes" id="UP000217784"/>
    </source>
</evidence>
<accession>A0A2A2H1K6</accession>
<reference evidence="1 2" key="1">
    <citation type="journal article" date="2017" name="BMC Genomics">
        <title>Genomic analysis of methanogenic archaea reveals a shift towards energy conservation.</title>
        <authorList>
            <person name="Gilmore S.P."/>
            <person name="Henske J.K."/>
            <person name="Sexton J.A."/>
            <person name="Solomon K.V."/>
            <person name="Seppala S."/>
            <person name="Yoo J.I."/>
            <person name="Huyett L.M."/>
            <person name="Pressman A."/>
            <person name="Cogan J.Z."/>
            <person name="Kivenson V."/>
            <person name="Peng X."/>
            <person name="Tan Y."/>
            <person name="Valentine D.L."/>
            <person name="O'Malley M.A."/>
        </authorList>
    </citation>
    <scope>NUCLEOTIDE SEQUENCE [LARGE SCALE GENOMIC DNA]</scope>
    <source>
        <strain evidence="1 2">M.o.H.</strain>
    </source>
</reference>
<dbReference type="RefSeq" id="WP_048081425.1">
    <property type="nucleotide sequence ID" value="NZ_LMVM01000039.1"/>
</dbReference>
<dbReference type="AlphaFoldDB" id="A0A2A2H1K6"/>
<sequence length="140" mass="16022">MKIRCDFVTNSSSTSFILTAKEDIIDANLNHFKKTDKIGLVQLLTFVKDELKKTGHTTRINDEEYYFTVKKFNIGKSVFLDDSINPDEISRTDFSKLSNEELWDIINWIVVKGQSQDLYGVGATQTTDPKCDCEEDARDL</sequence>
<protein>
    <submittedName>
        <fullName evidence="1">Uncharacterized protein</fullName>
    </submittedName>
</protein>